<dbReference type="PANTHER" id="PTHR11358">
    <property type="entry name" value="ARGINASE/AGMATINASE"/>
    <property type="match status" value="1"/>
</dbReference>
<dbReference type="Gene3D" id="3.40.800.10">
    <property type="entry name" value="Ureohydrolase domain"/>
    <property type="match status" value="1"/>
</dbReference>
<dbReference type="Proteomes" id="UP000682111">
    <property type="component" value="Unassembled WGS sequence"/>
</dbReference>
<dbReference type="InterPro" id="IPR023696">
    <property type="entry name" value="Ureohydrolase_dom_sf"/>
</dbReference>
<proteinExistence type="inferred from homology"/>
<protein>
    <submittedName>
        <fullName evidence="7">Formimidoylglutamase</fullName>
    </submittedName>
</protein>
<organism evidence="7 8">
    <name type="scientific">Robertmurraya siralis</name>
    <dbReference type="NCBI Taxonomy" id="77777"/>
    <lineage>
        <taxon>Bacteria</taxon>
        <taxon>Bacillati</taxon>
        <taxon>Bacillota</taxon>
        <taxon>Bacilli</taxon>
        <taxon>Bacillales</taxon>
        <taxon>Bacillaceae</taxon>
        <taxon>Robertmurraya</taxon>
    </lineage>
</organism>
<evidence type="ECO:0000313" key="8">
    <source>
        <dbReference type="Proteomes" id="UP000682111"/>
    </source>
</evidence>
<feature type="binding site" evidence="5">
    <location>
        <position position="159"/>
    </location>
    <ligand>
        <name>Mn(2+)</name>
        <dbReference type="ChEBI" id="CHEBI:29035"/>
        <label>1</label>
    </ligand>
</feature>
<feature type="binding site" evidence="5">
    <location>
        <position position="157"/>
    </location>
    <ligand>
        <name>Mn(2+)</name>
        <dbReference type="ChEBI" id="CHEBI:29035"/>
        <label>1</label>
    </ligand>
</feature>
<dbReference type="RefSeq" id="WP_095306337.1">
    <property type="nucleotide sequence ID" value="NZ_BORC01000001.1"/>
</dbReference>
<keyword evidence="2" id="KW-0378">Hydrolase</keyword>
<gene>
    <name evidence="7" type="primary">hutG</name>
    <name evidence="7" type="ORF">J27TS8_09430</name>
</gene>
<dbReference type="PANTHER" id="PTHR11358:SF35">
    <property type="entry name" value="FORMIMIDOYLGLUTAMASE"/>
    <property type="match status" value="1"/>
</dbReference>
<keyword evidence="1 5" id="KW-0479">Metal-binding</keyword>
<dbReference type="GO" id="GO:0006547">
    <property type="term" value="P:L-histidine metabolic process"/>
    <property type="evidence" value="ECO:0007669"/>
    <property type="project" value="UniProtKB-KW"/>
</dbReference>
<feature type="binding site" evidence="5">
    <location>
        <position position="247"/>
    </location>
    <ligand>
        <name>Mn(2+)</name>
        <dbReference type="ChEBI" id="CHEBI:29035"/>
        <label>1</label>
    </ligand>
</feature>
<dbReference type="GO" id="GO:0008783">
    <property type="term" value="F:agmatinase activity"/>
    <property type="evidence" value="ECO:0007669"/>
    <property type="project" value="TreeGrafter"/>
</dbReference>
<dbReference type="PROSITE" id="PS51409">
    <property type="entry name" value="ARGINASE_2"/>
    <property type="match status" value="1"/>
</dbReference>
<name>A0A920BSC7_9BACI</name>
<dbReference type="EMBL" id="BORC01000001">
    <property type="protein sequence ID" value="GIN60950.1"/>
    <property type="molecule type" value="Genomic_DNA"/>
</dbReference>
<keyword evidence="8" id="KW-1185">Reference proteome</keyword>
<evidence type="ECO:0000256" key="3">
    <source>
        <dbReference type="ARBA" id="ARBA00022808"/>
    </source>
</evidence>
<comment type="cofactor">
    <cofactor evidence="5">
        <name>Mn(2+)</name>
        <dbReference type="ChEBI" id="CHEBI:29035"/>
    </cofactor>
    <text evidence="5">Binds 2 manganese ions per subunit.</text>
</comment>
<evidence type="ECO:0000256" key="4">
    <source>
        <dbReference type="ARBA" id="ARBA00023211"/>
    </source>
</evidence>
<dbReference type="OrthoDB" id="9788689at2"/>
<reference evidence="7" key="1">
    <citation type="submission" date="2021-03" db="EMBL/GenBank/DDBJ databases">
        <title>Antimicrobial resistance genes in bacteria isolated from Japanese honey, and their potential for conferring macrolide and lincosamide resistance in the American foulbrood pathogen Paenibacillus larvae.</title>
        <authorList>
            <person name="Okamoto M."/>
            <person name="Kumagai M."/>
            <person name="Kanamori H."/>
            <person name="Takamatsu D."/>
        </authorList>
    </citation>
    <scope>NUCLEOTIDE SEQUENCE</scope>
    <source>
        <strain evidence="7">J27TS8</strain>
    </source>
</reference>
<comment type="similarity">
    <text evidence="6">Belongs to the arginase family.</text>
</comment>
<feature type="binding site" evidence="5">
    <location>
        <position position="249"/>
    </location>
    <ligand>
        <name>Mn(2+)</name>
        <dbReference type="ChEBI" id="CHEBI:29035"/>
        <label>1</label>
    </ligand>
</feature>
<feature type="binding site" evidence="5">
    <location>
        <position position="130"/>
    </location>
    <ligand>
        <name>Mn(2+)</name>
        <dbReference type="ChEBI" id="CHEBI:29035"/>
        <label>1</label>
    </ligand>
</feature>
<evidence type="ECO:0000256" key="1">
    <source>
        <dbReference type="ARBA" id="ARBA00022723"/>
    </source>
</evidence>
<sequence length="323" mass="36263">MNGHWLHSPEWKWTNNSTVDKQFVHQWVVPLEEMSSYPDVVLYGAPISRSSISVSGASQYPDEFRRMWKKFATYQIEKNIDLTKLNVADAGDVQMHTTDILLSHERIEAATFHLVKKYARSVTSLIGGDHSVTACAIRGIKKQYPEEKIGILQLDTHLDVRDPSELGPANGTPIRQLIDGNVVEGRHIINIGLHGFFNAKSLVDYAREKEIKLVPLNEARNQGLVHTIKRSLEYLAQEVDRIYVTVDMDVLDISVAPGVPASTPGGMNSQELFDILFEIGTRQEVNHIDFVCLDPTKDSIVAETVKIGVYAWLQYLSGVAVRK</sequence>
<keyword evidence="3" id="KW-0369">Histidine metabolism</keyword>
<evidence type="ECO:0000256" key="5">
    <source>
        <dbReference type="PIRSR" id="PIRSR036979-1"/>
    </source>
</evidence>
<keyword evidence="4 5" id="KW-0464">Manganese</keyword>
<dbReference type="CDD" id="cd09990">
    <property type="entry name" value="Agmatinase-like"/>
    <property type="match status" value="1"/>
</dbReference>
<accession>A0A920BSC7</accession>
<evidence type="ECO:0000256" key="6">
    <source>
        <dbReference type="PROSITE-ProRule" id="PRU00742"/>
    </source>
</evidence>
<evidence type="ECO:0000313" key="7">
    <source>
        <dbReference type="EMBL" id="GIN60950.1"/>
    </source>
</evidence>
<dbReference type="Pfam" id="PF00491">
    <property type="entry name" value="Arginase"/>
    <property type="match status" value="1"/>
</dbReference>
<dbReference type="SUPFAM" id="SSF52768">
    <property type="entry name" value="Arginase/deacetylase"/>
    <property type="match status" value="1"/>
</dbReference>
<dbReference type="GO" id="GO:0046872">
    <property type="term" value="F:metal ion binding"/>
    <property type="evidence" value="ECO:0007669"/>
    <property type="project" value="UniProtKB-KW"/>
</dbReference>
<dbReference type="GO" id="GO:0033389">
    <property type="term" value="P:putrescine biosynthetic process from arginine, via agmatine"/>
    <property type="evidence" value="ECO:0007669"/>
    <property type="project" value="TreeGrafter"/>
</dbReference>
<dbReference type="PRINTS" id="PR00116">
    <property type="entry name" value="ARGINASE"/>
</dbReference>
<feature type="binding site" evidence="5">
    <location>
        <position position="155"/>
    </location>
    <ligand>
        <name>Mn(2+)</name>
        <dbReference type="ChEBI" id="CHEBI:29035"/>
        <label>1</label>
    </ligand>
</feature>
<comment type="caution">
    <text evidence="7">The sequence shown here is derived from an EMBL/GenBank/DDBJ whole genome shotgun (WGS) entry which is preliminary data.</text>
</comment>
<dbReference type="InterPro" id="IPR006035">
    <property type="entry name" value="Ureohydrolase"/>
</dbReference>
<dbReference type="PIRSF" id="PIRSF036979">
    <property type="entry name" value="Arginase"/>
    <property type="match status" value="1"/>
</dbReference>
<evidence type="ECO:0000256" key="2">
    <source>
        <dbReference type="ARBA" id="ARBA00022801"/>
    </source>
</evidence>
<dbReference type="AlphaFoldDB" id="A0A920BSC7"/>